<accession>A0A2X3J8B8</accession>
<organism evidence="1 2">
    <name type="scientific">Cedecea neteri</name>
    <dbReference type="NCBI Taxonomy" id="158822"/>
    <lineage>
        <taxon>Bacteria</taxon>
        <taxon>Pseudomonadati</taxon>
        <taxon>Pseudomonadota</taxon>
        <taxon>Gammaproteobacteria</taxon>
        <taxon>Enterobacterales</taxon>
        <taxon>Enterobacteriaceae</taxon>
        <taxon>Cedecea</taxon>
    </lineage>
</organism>
<protein>
    <submittedName>
        <fullName evidence="1">Uncharacterized protein</fullName>
    </submittedName>
</protein>
<proteinExistence type="predicted"/>
<name>A0A2X3J8B8_9ENTR</name>
<evidence type="ECO:0000313" key="2">
    <source>
        <dbReference type="Proteomes" id="UP000251197"/>
    </source>
</evidence>
<dbReference type="AlphaFoldDB" id="A0A2X3J8B8"/>
<evidence type="ECO:0000313" key="1">
    <source>
        <dbReference type="EMBL" id="SQC92251.1"/>
    </source>
</evidence>
<dbReference type="Proteomes" id="UP000251197">
    <property type="component" value="Unassembled WGS sequence"/>
</dbReference>
<dbReference type="EMBL" id="UAVU01000009">
    <property type="protein sequence ID" value="SQC92251.1"/>
    <property type="molecule type" value="Genomic_DNA"/>
</dbReference>
<sequence>MTFKPYAVEFLKVIITNYQNNNTRINVLTRMANGLSA</sequence>
<gene>
    <name evidence="1" type="ORF">NCTC12120_05445</name>
</gene>
<reference evidence="1 2" key="1">
    <citation type="submission" date="2018-06" db="EMBL/GenBank/DDBJ databases">
        <authorList>
            <consortium name="Pathogen Informatics"/>
            <person name="Doyle S."/>
        </authorList>
    </citation>
    <scope>NUCLEOTIDE SEQUENCE [LARGE SCALE GENOMIC DNA]</scope>
    <source>
        <strain evidence="1 2">NCTC12120</strain>
    </source>
</reference>